<feature type="domain" description="Restriction endonuclease type IV Mrr" evidence="2">
    <location>
        <begin position="410"/>
        <end position="526"/>
    </location>
</feature>
<dbReference type="GO" id="GO:0003677">
    <property type="term" value="F:DNA binding"/>
    <property type="evidence" value="ECO:0007669"/>
    <property type="project" value="InterPro"/>
</dbReference>
<evidence type="ECO:0000313" key="3">
    <source>
        <dbReference type="EMBL" id="EEJ50651.1"/>
    </source>
</evidence>
<dbReference type="GO" id="GO:0009307">
    <property type="term" value="P:DNA restriction-modification system"/>
    <property type="evidence" value="ECO:0007669"/>
    <property type="project" value="InterPro"/>
</dbReference>
<dbReference type="GO" id="GO:0015666">
    <property type="term" value="F:restriction endodeoxyribonuclease activity"/>
    <property type="evidence" value="ECO:0007669"/>
    <property type="project" value="TreeGrafter"/>
</dbReference>
<keyword evidence="3" id="KW-0540">Nuclease</keyword>
<dbReference type="InterPro" id="IPR052906">
    <property type="entry name" value="Type_IV_Methyl-Rstrct_Enzyme"/>
</dbReference>
<organism evidence="3 4">
    <name type="scientific">Oribacterium sinus F0268</name>
    <dbReference type="NCBI Taxonomy" id="585501"/>
    <lineage>
        <taxon>Bacteria</taxon>
        <taxon>Bacillati</taxon>
        <taxon>Bacillota</taxon>
        <taxon>Clostridia</taxon>
        <taxon>Lachnospirales</taxon>
        <taxon>Lachnospiraceae</taxon>
        <taxon>Oribacterium</taxon>
    </lineage>
</organism>
<keyword evidence="3" id="KW-0378">Hydrolase</keyword>
<dbReference type="SUPFAM" id="SSF52980">
    <property type="entry name" value="Restriction endonuclease-like"/>
    <property type="match status" value="1"/>
</dbReference>
<dbReference type="PANTHER" id="PTHR30015:SF7">
    <property type="entry name" value="TYPE IV METHYL-DIRECTED RESTRICTION ENZYME ECOKMRR"/>
    <property type="match status" value="1"/>
</dbReference>
<dbReference type="EMBL" id="ACKX01000198">
    <property type="protein sequence ID" value="EEJ50651.1"/>
    <property type="molecule type" value="Genomic_DNA"/>
</dbReference>
<evidence type="ECO:0000313" key="4">
    <source>
        <dbReference type="Proteomes" id="UP000004121"/>
    </source>
</evidence>
<dbReference type="InterPro" id="IPR011335">
    <property type="entry name" value="Restrct_endonuc-II-like"/>
</dbReference>
<evidence type="ECO:0000256" key="1">
    <source>
        <dbReference type="SAM" id="Coils"/>
    </source>
</evidence>
<gene>
    <name evidence="3" type="ORF">HMPREF6123_2049</name>
</gene>
<protein>
    <submittedName>
        <fullName evidence="3">Restriction endonuclease</fullName>
    </submittedName>
</protein>
<keyword evidence="4" id="KW-1185">Reference proteome</keyword>
<dbReference type="Gene3D" id="3.40.1350.10">
    <property type="match status" value="1"/>
</dbReference>
<dbReference type="PANTHER" id="PTHR30015">
    <property type="entry name" value="MRR RESTRICTION SYSTEM PROTEIN"/>
    <property type="match status" value="1"/>
</dbReference>
<dbReference type="RefSeq" id="WP_007157195.1">
    <property type="nucleotide sequence ID" value="NZ_GG668534.1"/>
</dbReference>
<feature type="coiled-coil region" evidence="1">
    <location>
        <begin position="50"/>
        <end position="84"/>
    </location>
</feature>
<dbReference type="Pfam" id="PF04471">
    <property type="entry name" value="Mrr_cat"/>
    <property type="match status" value="1"/>
</dbReference>
<dbReference type="eggNOG" id="COG1715">
    <property type="taxonomic scope" value="Bacteria"/>
</dbReference>
<accession>C2KZY0</accession>
<keyword evidence="1" id="KW-0175">Coiled coil</keyword>
<comment type="caution">
    <text evidence="3">The sequence shown here is derived from an EMBL/GenBank/DDBJ whole genome shotgun (WGS) entry which is preliminary data.</text>
</comment>
<dbReference type="InterPro" id="IPR007560">
    <property type="entry name" value="Restrct_endonuc_IV_Mrr"/>
</dbReference>
<name>C2KZY0_9FIRM</name>
<dbReference type="InterPro" id="IPR011856">
    <property type="entry name" value="tRNA_endonuc-like_dom_sf"/>
</dbReference>
<dbReference type="InParanoid" id="C2KZY0"/>
<dbReference type="HOGENOM" id="CLU_032125_1_0_9"/>
<reference evidence="3 4" key="1">
    <citation type="submission" date="2009-04" db="EMBL/GenBank/DDBJ databases">
        <authorList>
            <person name="Qin X."/>
            <person name="Bachman B."/>
            <person name="Battles P."/>
            <person name="Bell A."/>
            <person name="Bess C."/>
            <person name="Bickham C."/>
            <person name="Chaboub L."/>
            <person name="Chen D."/>
            <person name="Coyle M."/>
            <person name="Deiros D.R."/>
            <person name="Dinh H."/>
            <person name="Forbes L."/>
            <person name="Fowler G."/>
            <person name="Francisco L."/>
            <person name="Fu Q."/>
            <person name="Gubbala S."/>
            <person name="Hale W."/>
            <person name="Han Y."/>
            <person name="Hemphill L."/>
            <person name="Highlander S.K."/>
            <person name="Hirani K."/>
            <person name="Hogues M."/>
            <person name="Jackson L."/>
            <person name="Jakkamsetti A."/>
            <person name="Javaid M."/>
            <person name="Jiang H."/>
            <person name="Korchina V."/>
            <person name="Kovar C."/>
            <person name="Lara F."/>
            <person name="Lee S."/>
            <person name="Mata R."/>
            <person name="Mathew T."/>
            <person name="Moen C."/>
            <person name="Morales K."/>
            <person name="Munidasa M."/>
            <person name="Nazareth L."/>
            <person name="Ngo R."/>
            <person name="Nguyen L."/>
            <person name="Okwuonu G."/>
            <person name="Ongeri F."/>
            <person name="Patil S."/>
            <person name="Petrosino J."/>
            <person name="Pham C."/>
            <person name="Pham P."/>
            <person name="Pu L.-L."/>
            <person name="Puazo M."/>
            <person name="Raj R."/>
            <person name="Reid J."/>
            <person name="Rouhana J."/>
            <person name="Saada N."/>
            <person name="Shang Y."/>
            <person name="Simmons D."/>
            <person name="Thornton R."/>
            <person name="Warren J."/>
            <person name="Weissenberger G."/>
            <person name="Zhang J."/>
            <person name="Zhang L."/>
            <person name="Zhou C."/>
            <person name="Zhu D."/>
            <person name="Muzny D."/>
            <person name="Worley K."/>
            <person name="Gibbs R."/>
        </authorList>
    </citation>
    <scope>NUCLEOTIDE SEQUENCE [LARGE SCALE GENOMIC DNA]</scope>
    <source>
        <strain evidence="3 4">F0268</strain>
    </source>
</reference>
<keyword evidence="3" id="KW-0255">Endonuclease</keyword>
<dbReference type="AlphaFoldDB" id="C2KZY0"/>
<evidence type="ECO:0000259" key="2">
    <source>
        <dbReference type="Pfam" id="PF04471"/>
    </source>
</evidence>
<proteinExistence type="predicted"/>
<dbReference type="STRING" id="585501.HMPREF6123_2049"/>
<sequence length="546" mass="62625">MSIYYYSKLITHEGLNKTKLVKAESEEELKRKCDELTTKWEEQYQKQLVREKRINDIEDLLSEAESLNEEAEENQHDLENILLNSLNCAEYSFDDMKSTAKYSCLPPVKPMPEEFPSEPQRDEERFNPKPGFFTKIIPKKLEEFKQMSENRFLEAHQEWELAKETILNKNKIKDDEYQLALKKWEGKKEKFYSNQSLKNKSIDEMEDNFRAGDAHAVENFYQLVLENIEYPCDLEIEYETAYNPESKILIVNILLPNISDLPKIKSVSPVKKDLKLKYSYYSESALNKMYDLVNYQIVLRTLKAIYSINSNYNIIESVVINGRLHTIDPSTGNEIEPYILSLNIKIEDFGKLNLNNIEPRAWFKSVKGISAPSLATVTPIQPILQLNREDKRFVEGYEVAGDLDSSTNLAAMDWQDFENLIRELFESEFNENGGEVKITQASRDGGVDAVVFDPDPIRGGKIVLQAKRYTNIVGVSAVRDLYGTVINEGAMKGILITTANYGSDAYAFAKDKPISLLTGANLLSLLEKHGHKARLDISEAKRLMNK</sequence>
<dbReference type="OrthoDB" id="9797274at2"/>
<dbReference type="Proteomes" id="UP000004121">
    <property type="component" value="Unassembled WGS sequence"/>
</dbReference>